<protein>
    <submittedName>
        <fullName evidence="2">Uncharacterized protein</fullName>
    </submittedName>
</protein>
<proteinExistence type="predicted"/>
<evidence type="ECO:0000313" key="3">
    <source>
        <dbReference type="Proteomes" id="UP000326354"/>
    </source>
</evidence>
<accession>A0A5S9IKZ4</accession>
<evidence type="ECO:0000313" key="2">
    <source>
        <dbReference type="EMBL" id="BBM82515.1"/>
    </source>
</evidence>
<sequence length="331" mass="37333">MYLLSSNDSFFDKPRYPRHNMMKNVILLLIFVVLLTGCVSQKVFRYEAEPQSTNETLMNANVVVLPFADKRGDNNTDSRAITLVPLMLWGAQNFDVPEKAQWRTSESQWWFIGGHRVAEHHTGANKKIAQWNPREDIARATADELSAANVFTKTYYAKSPKGSDLILQGVINSSNYYGMFYTYGFSVLSPIFWTLGAPVTVNNNTLDITLQLKNRAGTVIWEQDYRKKGSTFSTIYYISEDFEFNNLLKEALLEAAEDMRAALSHMETPVKANVDEDEEEDDAPIPGMGEQSIEDDEGPQGEDLDSLLQNLDATDEEKDALGDILNGLDEE</sequence>
<evidence type="ECO:0000256" key="1">
    <source>
        <dbReference type="SAM" id="MobiDB-lite"/>
    </source>
</evidence>
<dbReference type="KEGG" id="uam:UABAM_00858"/>
<dbReference type="Proteomes" id="UP000326354">
    <property type="component" value="Chromosome"/>
</dbReference>
<dbReference type="AlphaFoldDB" id="A0A5S9IKZ4"/>
<feature type="compositionally biased region" description="Acidic residues" evidence="1">
    <location>
        <begin position="292"/>
        <end position="305"/>
    </location>
</feature>
<dbReference type="EMBL" id="AP019860">
    <property type="protein sequence ID" value="BBM82515.1"/>
    <property type="molecule type" value="Genomic_DNA"/>
</dbReference>
<keyword evidence="3" id="KW-1185">Reference proteome</keyword>
<gene>
    <name evidence="2" type="ORF">UABAM_00858</name>
</gene>
<name>A0A5S9IKZ4_UABAM</name>
<reference evidence="2 3" key="1">
    <citation type="submission" date="2019-08" db="EMBL/GenBank/DDBJ databases">
        <title>Complete genome sequence of Candidatus Uab amorphum.</title>
        <authorList>
            <person name="Shiratori T."/>
            <person name="Suzuki S."/>
            <person name="Kakizawa Y."/>
            <person name="Ishida K."/>
        </authorList>
    </citation>
    <scope>NUCLEOTIDE SEQUENCE [LARGE SCALE GENOMIC DNA]</scope>
    <source>
        <strain evidence="2 3">SRT547</strain>
    </source>
</reference>
<feature type="region of interest" description="Disordered" evidence="1">
    <location>
        <begin position="267"/>
        <end position="331"/>
    </location>
</feature>
<organism evidence="2 3">
    <name type="scientific">Uabimicrobium amorphum</name>
    <dbReference type="NCBI Taxonomy" id="2596890"/>
    <lineage>
        <taxon>Bacteria</taxon>
        <taxon>Pseudomonadati</taxon>
        <taxon>Planctomycetota</taxon>
        <taxon>Candidatus Uabimicrobiia</taxon>
        <taxon>Candidatus Uabimicrobiales</taxon>
        <taxon>Candidatus Uabimicrobiaceae</taxon>
        <taxon>Candidatus Uabimicrobium</taxon>
    </lineage>
</organism>